<keyword evidence="3" id="KW-0963">Cytoplasm</keyword>
<dbReference type="EMBL" id="NAJO01000006">
    <property type="protein sequence ID" value="OQO11460.1"/>
    <property type="molecule type" value="Genomic_DNA"/>
</dbReference>
<dbReference type="Gene3D" id="1.20.58.90">
    <property type="match status" value="1"/>
</dbReference>
<gene>
    <name evidence="5" type="ORF">B0A48_03187</name>
</gene>
<organism evidence="5 6">
    <name type="scientific">Cryoendolithus antarcticus</name>
    <dbReference type="NCBI Taxonomy" id="1507870"/>
    <lineage>
        <taxon>Eukaryota</taxon>
        <taxon>Fungi</taxon>
        <taxon>Dikarya</taxon>
        <taxon>Ascomycota</taxon>
        <taxon>Pezizomycotina</taxon>
        <taxon>Dothideomycetes</taxon>
        <taxon>Dothideomycetidae</taxon>
        <taxon>Cladosporiales</taxon>
        <taxon>Cladosporiaceae</taxon>
        <taxon>Cryoendolithus</taxon>
    </lineage>
</organism>
<keyword evidence="3" id="KW-0493">Microtubule</keyword>
<accession>A0A1V8TJA4</accession>
<name>A0A1V8TJA4_9PEZI</name>
<keyword evidence="6" id="KW-1185">Reference proteome</keyword>
<dbReference type="GO" id="GO:0007021">
    <property type="term" value="P:tubulin complex assembly"/>
    <property type="evidence" value="ECO:0007669"/>
    <property type="project" value="UniProtKB-UniRule"/>
</dbReference>
<sequence length="116" mass="12700">MPAPSQISIATSSLNRLVKEVGSYHKESSQQQARIAKLESGDIGEHEEDNAEFVLKQEKRALEETKAMFPQLKTKIEDGQSRLQTQLDSSSEATPEEVTKAKEALDGASTILNEAA</sequence>
<evidence type="ECO:0000313" key="5">
    <source>
        <dbReference type="EMBL" id="OQO11460.1"/>
    </source>
</evidence>
<evidence type="ECO:0000256" key="4">
    <source>
        <dbReference type="SAM" id="MobiDB-lite"/>
    </source>
</evidence>
<dbReference type="GO" id="GO:0005874">
    <property type="term" value="C:microtubule"/>
    <property type="evidence" value="ECO:0007669"/>
    <property type="project" value="UniProtKB-KW"/>
</dbReference>
<keyword evidence="3" id="KW-0206">Cytoskeleton</keyword>
<dbReference type="Pfam" id="PF02970">
    <property type="entry name" value="TBCA"/>
    <property type="match status" value="1"/>
</dbReference>
<dbReference type="Proteomes" id="UP000192596">
    <property type="component" value="Unassembled WGS sequence"/>
</dbReference>
<reference evidence="6" key="1">
    <citation type="submission" date="2017-03" db="EMBL/GenBank/DDBJ databases">
        <title>Genomes of endolithic fungi from Antarctica.</title>
        <authorList>
            <person name="Coleine C."/>
            <person name="Masonjones S."/>
            <person name="Stajich J.E."/>
        </authorList>
    </citation>
    <scope>NUCLEOTIDE SEQUENCE [LARGE SCALE GENOMIC DNA]</scope>
    <source>
        <strain evidence="6">CCFEE 5527</strain>
    </source>
</reference>
<dbReference type="GO" id="GO:0048487">
    <property type="term" value="F:beta-tubulin binding"/>
    <property type="evidence" value="ECO:0007669"/>
    <property type="project" value="InterPro"/>
</dbReference>
<dbReference type="GO" id="GO:0007023">
    <property type="term" value="P:post-chaperonin tubulin folding pathway"/>
    <property type="evidence" value="ECO:0007669"/>
    <property type="project" value="UniProtKB-UniRule"/>
</dbReference>
<dbReference type="GO" id="GO:0005829">
    <property type="term" value="C:cytosol"/>
    <property type="evidence" value="ECO:0007669"/>
    <property type="project" value="TreeGrafter"/>
</dbReference>
<dbReference type="STRING" id="1507870.A0A1V8TJA4"/>
<comment type="caution">
    <text evidence="5">The sequence shown here is derived from an EMBL/GenBank/DDBJ whole genome shotgun (WGS) entry which is preliminary data.</text>
</comment>
<protein>
    <recommendedName>
        <fullName evidence="3">Tubulin-specific chaperone A</fullName>
    </recommendedName>
</protein>
<dbReference type="InterPro" id="IPR036126">
    <property type="entry name" value="TBCA_sf"/>
</dbReference>
<comment type="similarity">
    <text evidence="1 3">Belongs to the TBCA family.</text>
</comment>
<feature type="compositionally biased region" description="Polar residues" evidence="4">
    <location>
        <begin position="81"/>
        <end position="93"/>
    </location>
</feature>
<dbReference type="InParanoid" id="A0A1V8TJA4"/>
<dbReference type="PANTHER" id="PTHR21500">
    <property type="entry name" value="TUBULIN-SPECIFIC CHAPERONE A"/>
    <property type="match status" value="1"/>
</dbReference>
<proteinExistence type="inferred from homology"/>
<feature type="region of interest" description="Disordered" evidence="4">
    <location>
        <begin position="75"/>
        <end position="116"/>
    </location>
</feature>
<dbReference type="PANTHER" id="PTHR21500:SF0">
    <property type="entry name" value="TUBULIN-SPECIFIC CHAPERONE A"/>
    <property type="match status" value="1"/>
</dbReference>
<keyword evidence="2 3" id="KW-0143">Chaperone</keyword>
<evidence type="ECO:0000313" key="6">
    <source>
        <dbReference type="Proteomes" id="UP000192596"/>
    </source>
</evidence>
<dbReference type="FunCoup" id="A0A1V8TJA4">
    <property type="interactions" value="1171"/>
</dbReference>
<dbReference type="AlphaFoldDB" id="A0A1V8TJA4"/>
<dbReference type="InterPro" id="IPR004226">
    <property type="entry name" value="TBCA"/>
</dbReference>
<evidence type="ECO:0000256" key="3">
    <source>
        <dbReference type="RuleBase" id="RU364030"/>
    </source>
</evidence>
<evidence type="ECO:0000256" key="2">
    <source>
        <dbReference type="ARBA" id="ARBA00023186"/>
    </source>
</evidence>
<comment type="subunit">
    <text evidence="3">Supercomplex made of cofactors A to E. Cofactors A and D function by capturing and stabilizing tubulin in a quasi-native conformation. Cofactor E binds to the cofactor D-tubulin complex; interaction with cofactor C then causes the release of tubulin polypeptides that are committed to the native state.</text>
</comment>
<comment type="subcellular location">
    <subcellularLocation>
        <location evidence="3">Cytoplasm</location>
        <location evidence="3">Cytoskeleton</location>
    </subcellularLocation>
</comment>
<dbReference type="OrthoDB" id="296187at2759"/>
<evidence type="ECO:0000256" key="1">
    <source>
        <dbReference type="ARBA" id="ARBA00006806"/>
    </source>
</evidence>
<dbReference type="SUPFAM" id="SSF46988">
    <property type="entry name" value="Tubulin chaperone cofactor A"/>
    <property type="match status" value="1"/>
</dbReference>